<dbReference type="Pfam" id="PF01061">
    <property type="entry name" value="ABC2_membrane"/>
    <property type="match status" value="1"/>
</dbReference>
<feature type="transmembrane region" description="Helical" evidence="5">
    <location>
        <begin position="141"/>
        <end position="162"/>
    </location>
</feature>
<feature type="transmembrane region" description="Helical" evidence="5">
    <location>
        <begin position="21"/>
        <end position="41"/>
    </location>
</feature>
<keyword evidence="2 5" id="KW-0812">Transmembrane</keyword>
<dbReference type="PANTHER" id="PTHR43229">
    <property type="entry name" value="NODULATION PROTEIN J"/>
    <property type="match status" value="1"/>
</dbReference>
<accession>A0ABW1RFB0</accession>
<feature type="domain" description="ABC transmembrane type-2" evidence="6">
    <location>
        <begin position="23"/>
        <end position="253"/>
    </location>
</feature>
<feature type="transmembrane region" description="Helical" evidence="5">
    <location>
        <begin position="169"/>
        <end position="190"/>
    </location>
</feature>
<evidence type="ECO:0000256" key="2">
    <source>
        <dbReference type="ARBA" id="ARBA00022692"/>
    </source>
</evidence>
<dbReference type="EMBL" id="JBHSSL010000053">
    <property type="protein sequence ID" value="MFC6170796.1"/>
    <property type="molecule type" value="Genomic_DNA"/>
</dbReference>
<evidence type="ECO:0000313" key="7">
    <source>
        <dbReference type="EMBL" id="MFC6170796.1"/>
    </source>
</evidence>
<dbReference type="PIRSF" id="PIRSF006648">
    <property type="entry name" value="DrrB"/>
    <property type="match status" value="1"/>
</dbReference>
<dbReference type="PANTHER" id="PTHR43229:SF2">
    <property type="entry name" value="NODULATION PROTEIN J"/>
    <property type="match status" value="1"/>
</dbReference>
<keyword evidence="4 5" id="KW-0472">Membrane</keyword>
<dbReference type="InterPro" id="IPR051784">
    <property type="entry name" value="Nod_factor_ABC_transporter"/>
</dbReference>
<feature type="transmembrane region" description="Helical" evidence="5">
    <location>
        <begin position="102"/>
        <end position="129"/>
    </location>
</feature>
<dbReference type="PROSITE" id="PS51012">
    <property type="entry name" value="ABC_TM2"/>
    <property type="match status" value="1"/>
</dbReference>
<feature type="transmembrane region" description="Helical" evidence="5">
    <location>
        <begin position="223"/>
        <end position="247"/>
    </location>
</feature>
<keyword evidence="8" id="KW-1185">Reference proteome</keyword>
<dbReference type="RefSeq" id="WP_125553779.1">
    <property type="nucleotide sequence ID" value="NZ_JBHSSL010000053.1"/>
</dbReference>
<dbReference type="InterPro" id="IPR013525">
    <property type="entry name" value="ABC2_TM"/>
</dbReference>
<keyword evidence="5" id="KW-1003">Cell membrane</keyword>
<proteinExistence type="inferred from homology"/>
<sequence length="257" mass="28356">MKSFKQLIVLTKRILRQNFTDADTITTVIVMPAFLLLFFVYVLGGNVTIGNHGSIQAYLNYALPGFLLLTMTMGAAYTSMQINNDKLSGMLDRLHSLPIKRWVILGAHTLASILFMLIAEVVVFIVGLLMGYRPDLTLGSALVMLLLSIAFALGITLMAIPFSLKAKGYAGAGAFSYVLMMLLMVSSALMPVQGMAKPIRIFAENQPMTPIVNLARDLFAGDIVVATLLQASIWLLVLIFVFAIFAYKRYRKMFLTN</sequence>
<organism evidence="7 8">
    <name type="scientific">Loigolactobacillus jiayinensis</name>
    <dbReference type="NCBI Taxonomy" id="2486016"/>
    <lineage>
        <taxon>Bacteria</taxon>
        <taxon>Bacillati</taxon>
        <taxon>Bacillota</taxon>
        <taxon>Bacilli</taxon>
        <taxon>Lactobacillales</taxon>
        <taxon>Lactobacillaceae</taxon>
        <taxon>Loigolactobacillus</taxon>
    </lineage>
</organism>
<evidence type="ECO:0000256" key="1">
    <source>
        <dbReference type="ARBA" id="ARBA00004141"/>
    </source>
</evidence>
<dbReference type="Proteomes" id="UP001596289">
    <property type="component" value="Unassembled WGS sequence"/>
</dbReference>
<comment type="subcellular location">
    <subcellularLocation>
        <location evidence="5">Cell membrane</location>
        <topology evidence="5">Multi-pass membrane protein</topology>
    </subcellularLocation>
    <subcellularLocation>
        <location evidence="1">Membrane</location>
        <topology evidence="1">Multi-pass membrane protein</topology>
    </subcellularLocation>
</comment>
<protein>
    <recommendedName>
        <fullName evidence="5">Transport permease protein</fullName>
    </recommendedName>
</protein>
<keyword evidence="5" id="KW-0813">Transport</keyword>
<dbReference type="InterPro" id="IPR047817">
    <property type="entry name" value="ABC2_TM_bact-type"/>
</dbReference>
<evidence type="ECO:0000256" key="4">
    <source>
        <dbReference type="ARBA" id="ARBA00023136"/>
    </source>
</evidence>
<evidence type="ECO:0000256" key="3">
    <source>
        <dbReference type="ARBA" id="ARBA00022989"/>
    </source>
</evidence>
<reference evidence="8" key="1">
    <citation type="journal article" date="2019" name="Int. J. Syst. Evol. Microbiol.">
        <title>The Global Catalogue of Microorganisms (GCM) 10K type strain sequencing project: providing services to taxonomists for standard genome sequencing and annotation.</title>
        <authorList>
            <consortium name="The Broad Institute Genomics Platform"/>
            <consortium name="The Broad Institute Genome Sequencing Center for Infectious Disease"/>
            <person name="Wu L."/>
            <person name="Ma J."/>
        </authorList>
    </citation>
    <scope>NUCLEOTIDE SEQUENCE [LARGE SCALE GENOMIC DNA]</scope>
    <source>
        <strain evidence="8">CCM 8904</strain>
    </source>
</reference>
<evidence type="ECO:0000259" key="6">
    <source>
        <dbReference type="PROSITE" id="PS51012"/>
    </source>
</evidence>
<comment type="caution">
    <text evidence="7">The sequence shown here is derived from an EMBL/GenBank/DDBJ whole genome shotgun (WGS) entry which is preliminary data.</text>
</comment>
<evidence type="ECO:0000313" key="8">
    <source>
        <dbReference type="Proteomes" id="UP001596289"/>
    </source>
</evidence>
<keyword evidence="3 5" id="KW-1133">Transmembrane helix</keyword>
<dbReference type="InterPro" id="IPR000412">
    <property type="entry name" value="ABC_2_transport"/>
</dbReference>
<name>A0ABW1RFB0_9LACO</name>
<gene>
    <name evidence="7" type="ORF">ACFQGP_09430</name>
</gene>
<comment type="similarity">
    <text evidence="5">Belongs to the ABC-2 integral membrane protein family.</text>
</comment>
<evidence type="ECO:0000256" key="5">
    <source>
        <dbReference type="RuleBase" id="RU361157"/>
    </source>
</evidence>
<feature type="transmembrane region" description="Helical" evidence="5">
    <location>
        <begin position="61"/>
        <end position="82"/>
    </location>
</feature>